<organism evidence="1 2">
    <name type="scientific">Chondromyces crocatus</name>
    <dbReference type="NCBI Taxonomy" id="52"/>
    <lineage>
        <taxon>Bacteria</taxon>
        <taxon>Pseudomonadati</taxon>
        <taxon>Myxococcota</taxon>
        <taxon>Polyangia</taxon>
        <taxon>Polyangiales</taxon>
        <taxon>Polyangiaceae</taxon>
        <taxon>Chondromyces</taxon>
    </lineage>
</organism>
<protein>
    <recommendedName>
        <fullName evidence="3">PBS lyase</fullName>
    </recommendedName>
</protein>
<dbReference type="SUPFAM" id="SSF48371">
    <property type="entry name" value="ARM repeat"/>
    <property type="match status" value="1"/>
</dbReference>
<proteinExistence type="predicted"/>
<dbReference type="OrthoDB" id="5519557at2"/>
<evidence type="ECO:0000313" key="2">
    <source>
        <dbReference type="Proteomes" id="UP000067626"/>
    </source>
</evidence>
<gene>
    <name evidence="1" type="ORF">CMC5_063890</name>
</gene>
<evidence type="ECO:0000313" key="1">
    <source>
        <dbReference type="EMBL" id="AKT42166.1"/>
    </source>
</evidence>
<name>A0A0K1EMW6_CHOCO</name>
<dbReference type="Proteomes" id="UP000067626">
    <property type="component" value="Chromosome"/>
</dbReference>
<dbReference type="Gene3D" id="1.25.10.10">
    <property type="entry name" value="Leucine-rich Repeat Variant"/>
    <property type="match status" value="1"/>
</dbReference>
<accession>A0A0K1EMW6</accession>
<dbReference type="InterPro" id="IPR011989">
    <property type="entry name" value="ARM-like"/>
</dbReference>
<dbReference type="AlphaFoldDB" id="A0A0K1EMW6"/>
<keyword evidence="2" id="KW-1185">Reference proteome</keyword>
<dbReference type="EMBL" id="CP012159">
    <property type="protein sequence ID" value="AKT42166.1"/>
    <property type="molecule type" value="Genomic_DNA"/>
</dbReference>
<dbReference type="InterPro" id="IPR016024">
    <property type="entry name" value="ARM-type_fold"/>
</dbReference>
<reference evidence="1 2" key="1">
    <citation type="submission" date="2015-07" db="EMBL/GenBank/DDBJ databases">
        <title>Genome analysis of myxobacterium Chondromyces crocatus Cm c5 reveals a high potential for natural compound synthesis and the genetic basis for the loss of fruiting body formation.</title>
        <authorList>
            <person name="Zaburannyi N."/>
            <person name="Bunk B."/>
            <person name="Maier J."/>
            <person name="Overmann J."/>
            <person name="Mueller R."/>
        </authorList>
    </citation>
    <scope>NUCLEOTIDE SEQUENCE [LARGE SCALE GENOMIC DNA]</scope>
    <source>
        <strain evidence="1 2">Cm c5</strain>
    </source>
</reference>
<sequence length="341" mass="37545">MEPAAPRRGLEAPDNDPKIVAELEKVLACPWNEEEGFRTTSPEGEWVECAAFDAWNDNHDLLGDDSDKGALTLLNLAEDEDEKVRYLALDKMPARAHLFKDKVASERILTLAENETSERVAGPLGYAVGWIRVDKTDLLPRIKKLVETTKIPEMRTRVYGTLLRTNSSSREVFDYYLASLKNDDPKLRYTVLLSLQGGKEFASDTCNELTRLLEDPDGSVLGLAAQRLGYGDPCEAKFDALLSYAKKRAEAGGVKEFLLANALDNGCTRIQLSDAQRKEAESIARSLASGKNDDLVRESALGAVMSCNPKGGPAFVKGFSKDKSDFVKRGAERLLKKASAK</sequence>
<dbReference type="KEGG" id="ccro:CMC5_063890"/>
<dbReference type="RefSeq" id="WP_050433834.1">
    <property type="nucleotide sequence ID" value="NZ_CP012159.1"/>
</dbReference>
<evidence type="ECO:0008006" key="3">
    <source>
        <dbReference type="Google" id="ProtNLM"/>
    </source>
</evidence>